<feature type="compositionally biased region" description="Polar residues" evidence="1">
    <location>
        <begin position="86"/>
        <end position="102"/>
    </location>
</feature>
<dbReference type="EMBL" id="BMAV01003492">
    <property type="protein sequence ID" value="GFY43128.1"/>
    <property type="molecule type" value="Genomic_DNA"/>
</dbReference>
<evidence type="ECO:0000313" key="2">
    <source>
        <dbReference type="EMBL" id="GFY43128.1"/>
    </source>
</evidence>
<name>A0A8X7BU08_9ARAC</name>
<dbReference type="Proteomes" id="UP000886998">
    <property type="component" value="Unassembled WGS sequence"/>
</dbReference>
<sequence length="212" mass="23763">MSKGVSPRRRWRNSCKDIKISKRQPSHYQRRGGTLLLNRFCSSSRKKSKAQNDSGILSGREEAPSTSATAIKRERSMISKGVSGLSGKNNEASGPLSASSVSGKDKENSRICFTRLLELLRLHQAHFLRLFHKGFDSFLHKDCIGNGRVLNFQTGKGFVTLHKHVASVAHQHISYIKRSVKPGYQNDDCSTFKEMLNIILGGRSFDFYEMTG</sequence>
<protein>
    <submittedName>
        <fullName evidence="2">Uncharacterized protein</fullName>
    </submittedName>
</protein>
<reference evidence="2" key="1">
    <citation type="submission" date="2020-08" db="EMBL/GenBank/DDBJ databases">
        <title>Multicomponent nature underlies the extraordinary mechanical properties of spider dragline silk.</title>
        <authorList>
            <person name="Kono N."/>
            <person name="Nakamura H."/>
            <person name="Mori M."/>
            <person name="Yoshida Y."/>
            <person name="Ohtoshi R."/>
            <person name="Malay A.D."/>
            <person name="Moran D.A.P."/>
            <person name="Tomita M."/>
            <person name="Numata K."/>
            <person name="Arakawa K."/>
        </authorList>
    </citation>
    <scope>NUCLEOTIDE SEQUENCE</scope>
</reference>
<keyword evidence="3" id="KW-1185">Reference proteome</keyword>
<feature type="region of interest" description="Disordered" evidence="1">
    <location>
        <begin position="1"/>
        <end position="104"/>
    </location>
</feature>
<dbReference type="AlphaFoldDB" id="A0A8X7BU08"/>
<proteinExistence type="predicted"/>
<feature type="compositionally biased region" description="Basic residues" evidence="1">
    <location>
        <begin position="1"/>
        <end position="13"/>
    </location>
</feature>
<gene>
    <name evidence="2" type="ORF">TNIN_259871</name>
</gene>
<accession>A0A8X7BU08</accession>
<evidence type="ECO:0000313" key="3">
    <source>
        <dbReference type="Proteomes" id="UP000886998"/>
    </source>
</evidence>
<feature type="compositionally biased region" description="Basic residues" evidence="1">
    <location>
        <begin position="21"/>
        <end position="30"/>
    </location>
</feature>
<evidence type="ECO:0000256" key="1">
    <source>
        <dbReference type="SAM" id="MobiDB-lite"/>
    </source>
</evidence>
<organism evidence="2 3">
    <name type="scientific">Trichonephila inaurata madagascariensis</name>
    <dbReference type="NCBI Taxonomy" id="2747483"/>
    <lineage>
        <taxon>Eukaryota</taxon>
        <taxon>Metazoa</taxon>
        <taxon>Ecdysozoa</taxon>
        <taxon>Arthropoda</taxon>
        <taxon>Chelicerata</taxon>
        <taxon>Arachnida</taxon>
        <taxon>Araneae</taxon>
        <taxon>Araneomorphae</taxon>
        <taxon>Entelegynae</taxon>
        <taxon>Araneoidea</taxon>
        <taxon>Nephilidae</taxon>
        <taxon>Trichonephila</taxon>
        <taxon>Trichonephila inaurata</taxon>
    </lineage>
</organism>
<comment type="caution">
    <text evidence="2">The sequence shown here is derived from an EMBL/GenBank/DDBJ whole genome shotgun (WGS) entry which is preliminary data.</text>
</comment>